<dbReference type="EMBL" id="JAWWNJ010000002">
    <property type="protein sequence ID" value="KAK7061315.1"/>
    <property type="molecule type" value="Genomic_DNA"/>
</dbReference>
<dbReference type="Proteomes" id="UP001362999">
    <property type="component" value="Unassembled WGS sequence"/>
</dbReference>
<dbReference type="AlphaFoldDB" id="A0AAW0EAQ3"/>
<keyword evidence="3" id="KW-1185">Reference proteome</keyword>
<sequence>MRPHVPYPWPWGQPSILVTLEEERNPPTKSWLDDDFDSDDSDLDSDYIPSENTASSPGSESASEDSSSATSDYVIDVSESELAQLNADAETNWPSSPTPSIKEALEEEELAKQIAKLVEAEQNAASVYNPDEVVALLTQLYELLISMGHWPEHSVAYAPHTNPPLNEALAVQLGYAPAAIALMHRLPYVKSNIEWEDCEIVAQTRFANYTNEECLREGRHPYPYQYIDDCPDIDAWLLPLMIPRRDGWNVMLDTKIGVIRAYCTERSPPEDTVEWRRYCKASGNEKDKMEYRGAPSVPASRYLSEIIYAYSSLSRLPIMHPYRNDPQEKRYGPSYETWLASEEREEQLALLRLYTDCGWPDAWRRDEFLKRWEAEKDEIGVRRAKHD</sequence>
<feature type="compositionally biased region" description="Acidic residues" evidence="1">
    <location>
        <begin position="33"/>
        <end position="45"/>
    </location>
</feature>
<proteinExistence type="predicted"/>
<feature type="region of interest" description="Disordered" evidence="1">
    <location>
        <begin position="22"/>
        <end position="71"/>
    </location>
</feature>
<organism evidence="2 3">
    <name type="scientific">Favolaschia claudopus</name>
    <dbReference type="NCBI Taxonomy" id="2862362"/>
    <lineage>
        <taxon>Eukaryota</taxon>
        <taxon>Fungi</taxon>
        <taxon>Dikarya</taxon>
        <taxon>Basidiomycota</taxon>
        <taxon>Agaricomycotina</taxon>
        <taxon>Agaricomycetes</taxon>
        <taxon>Agaricomycetidae</taxon>
        <taxon>Agaricales</taxon>
        <taxon>Marasmiineae</taxon>
        <taxon>Mycenaceae</taxon>
        <taxon>Favolaschia</taxon>
    </lineage>
</organism>
<feature type="compositionally biased region" description="Low complexity" evidence="1">
    <location>
        <begin position="53"/>
        <end position="71"/>
    </location>
</feature>
<protein>
    <submittedName>
        <fullName evidence="2">SWIM-type domain-containing protein</fullName>
    </submittedName>
</protein>
<evidence type="ECO:0000256" key="1">
    <source>
        <dbReference type="SAM" id="MobiDB-lite"/>
    </source>
</evidence>
<accession>A0AAW0EAQ3</accession>
<comment type="caution">
    <text evidence="2">The sequence shown here is derived from an EMBL/GenBank/DDBJ whole genome shotgun (WGS) entry which is preliminary data.</text>
</comment>
<evidence type="ECO:0000313" key="2">
    <source>
        <dbReference type="EMBL" id="KAK7061315.1"/>
    </source>
</evidence>
<gene>
    <name evidence="2" type="ORF">R3P38DRAFT_2677181</name>
</gene>
<evidence type="ECO:0000313" key="3">
    <source>
        <dbReference type="Proteomes" id="UP001362999"/>
    </source>
</evidence>
<name>A0AAW0EAQ3_9AGAR</name>
<reference evidence="2 3" key="1">
    <citation type="journal article" date="2024" name="J Genomics">
        <title>Draft genome sequencing and assembly of Favolaschia claudopus CIRM-BRFM 2984 isolated from oak limbs.</title>
        <authorList>
            <person name="Navarro D."/>
            <person name="Drula E."/>
            <person name="Chaduli D."/>
            <person name="Cazenave R."/>
            <person name="Ahrendt S."/>
            <person name="Wang J."/>
            <person name="Lipzen A."/>
            <person name="Daum C."/>
            <person name="Barry K."/>
            <person name="Grigoriev I.V."/>
            <person name="Favel A."/>
            <person name="Rosso M.N."/>
            <person name="Martin F."/>
        </authorList>
    </citation>
    <scope>NUCLEOTIDE SEQUENCE [LARGE SCALE GENOMIC DNA]</scope>
    <source>
        <strain evidence="2 3">CIRM-BRFM 2984</strain>
    </source>
</reference>